<reference evidence="3 4" key="2">
    <citation type="journal article" date="2012" name="PLoS Genet.">
        <title>A Bacteriophage-Encoded J-Domain Protein Interacts with the DnaK/Hsp70 Chaperone and Stabilizes the Heat-Shock Factor ?(32) of Escherichia coli.</title>
        <authorList>
            <person name="Perrody E."/>
            <person name="Cirinesi A.M."/>
            <person name="Desplats C."/>
            <person name="Keppel F."/>
            <person name="Schwager F."/>
            <person name="Tranier S."/>
            <person name="Georgopoulos C."/>
            <person name="Genevaux P."/>
        </authorList>
    </citation>
    <scope>NUCLEOTIDE SEQUENCE [LARGE SCALE GENOMIC DNA]</scope>
    <source>
        <strain evidence="2">RB43-GVA</strain>
    </source>
</reference>
<sequence length="99" mass="11606">MNPDIEEMEPNQFIIGKEDYNLLEAVKVFLQYQHIKVPNGDNYRLELTSNGGYHYAVTEERVITYANARIRELATYRNNLSEELKQTQSIIEQLPKESK</sequence>
<protein>
    <submittedName>
        <fullName evidence="2">Uncharacterized protein</fullName>
    </submittedName>
</protein>
<evidence type="ECO:0000313" key="1">
    <source>
        <dbReference type="EMBL" id="CCK74025.1"/>
    </source>
</evidence>
<dbReference type="EMBL" id="HE981739">
    <property type="protein sequence ID" value="CCL97642.1"/>
    <property type="molecule type" value="Genomic_DNA"/>
</dbReference>
<proteinExistence type="predicted"/>
<dbReference type="EMBL" id="HE858210">
    <property type="protein sequence ID" value="CCK74025.1"/>
    <property type="molecule type" value="Genomic_DNA"/>
</dbReference>
<dbReference type="Proteomes" id="UP000001467">
    <property type="component" value="Segment"/>
</dbReference>
<accession>K0NZV9</accession>
<evidence type="ECO:0000313" key="3">
    <source>
        <dbReference type="Proteomes" id="UP000001467"/>
    </source>
</evidence>
<evidence type="ECO:0000313" key="2">
    <source>
        <dbReference type="EMBL" id="CCL97642.1"/>
    </source>
</evidence>
<dbReference type="Proteomes" id="UP000211060">
    <property type="component" value="Segment"/>
</dbReference>
<organism evidence="2 3">
    <name type="scientific">Pseudotevenvirus RB43</name>
    <dbReference type="NCBI Taxonomy" id="115991"/>
    <lineage>
        <taxon>Viruses</taxon>
        <taxon>Duplodnaviria</taxon>
        <taxon>Heunggongvirae</taxon>
        <taxon>Uroviricota</taxon>
        <taxon>Caudoviricetes</taxon>
        <taxon>Pantevenvirales</taxon>
        <taxon>Straboviridae</taxon>
        <taxon>Pseudotevenvirus</taxon>
    </lineage>
</organism>
<name>K0NZV9_9CAUD</name>
<evidence type="ECO:0000313" key="4">
    <source>
        <dbReference type="Proteomes" id="UP000211060"/>
    </source>
</evidence>
<reference evidence="1" key="1">
    <citation type="thesis" date="2012" institute="CNRS">
        <title>Hsp70 in life cycle of bacteriophages.</title>
        <authorList>
            <person name="Perrody E.P."/>
        </authorList>
    </citation>
    <scope>NUCLEOTIDE SEQUENCE</scope>
    <source>
        <strain evidence="1">RB43-GVA</strain>
    </source>
</reference>